<dbReference type="AlphaFoldDB" id="A0A0E9TAF8"/>
<reference evidence="1" key="2">
    <citation type="journal article" date="2015" name="Fish Shellfish Immunol.">
        <title>Early steps in the European eel (Anguilla anguilla)-Vibrio vulnificus interaction in the gills: Role of the RtxA13 toxin.</title>
        <authorList>
            <person name="Callol A."/>
            <person name="Pajuelo D."/>
            <person name="Ebbesson L."/>
            <person name="Teles M."/>
            <person name="MacKenzie S."/>
            <person name="Amaro C."/>
        </authorList>
    </citation>
    <scope>NUCLEOTIDE SEQUENCE</scope>
</reference>
<organism evidence="1">
    <name type="scientific">Anguilla anguilla</name>
    <name type="common">European freshwater eel</name>
    <name type="synonym">Muraena anguilla</name>
    <dbReference type="NCBI Taxonomy" id="7936"/>
    <lineage>
        <taxon>Eukaryota</taxon>
        <taxon>Metazoa</taxon>
        <taxon>Chordata</taxon>
        <taxon>Craniata</taxon>
        <taxon>Vertebrata</taxon>
        <taxon>Euteleostomi</taxon>
        <taxon>Actinopterygii</taxon>
        <taxon>Neopterygii</taxon>
        <taxon>Teleostei</taxon>
        <taxon>Anguilliformes</taxon>
        <taxon>Anguillidae</taxon>
        <taxon>Anguilla</taxon>
    </lineage>
</organism>
<sequence length="88" mass="10222">MACTKPMLPPKLKPIQFSKETQVCYWGLEMIHSLRFTVCIQTAALLNLVISHTHTPIHIYIYTINTHIFTLTHTNHYTSPTFTCYLIE</sequence>
<evidence type="ECO:0000313" key="1">
    <source>
        <dbReference type="EMBL" id="JAH50694.1"/>
    </source>
</evidence>
<accession>A0A0E9TAF8</accession>
<reference evidence="1" key="1">
    <citation type="submission" date="2014-11" db="EMBL/GenBank/DDBJ databases">
        <authorList>
            <person name="Amaro Gonzalez C."/>
        </authorList>
    </citation>
    <scope>NUCLEOTIDE SEQUENCE</scope>
</reference>
<name>A0A0E9TAF8_ANGAN</name>
<dbReference type="EMBL" id="GBXM01057883">
    <property type="protein sequence ID" value="JAH50694.1"/>
    <property type="molecule type" value="Transcribed_RNA"/>
</dbReference>
<proteinExistence type="predicted"/>
<protein>
    <submittedName>
        <fullName evidence="1">Uncharacterized protein</fullName>
    </submittedName>
</protein>